<dbReference type="PRINTS" id="PR00507">
    <property type="entry name" value="N12N6MTFRASE"/>
</dbReference>
<feature type="non-terminal residue" evidence="2">
    <location>
        <position position="472"/>
    </location>
</feature>
<evidence type="ECO:0000259" key="1">
    <source>
        <dbReference type="Pfam" id="PF07669"/>
    </source>
</evidence>
<proteinExistence type="predicted"/>
<dbReference type="GO" id="GO:0006304">
    <property type="term" value="P:DNA modification"/>
    <property type="evidence" value="ECO:0007669"/>
    <property type="project" value="InterPro"/>
</dbReference>
<dbReference type="SUPFAM" id="SSF53335">
    <property type="entry name" value="S-adenosyl-L-methionine-dependent methyltransferases"/>
    <property type="match status" value="1"/>
</dbReference>
<protein>
    <recommendedName>
        <fullName evidence="1">Type II methyltransferase M.TaqI-like domain-containing protein</fullName>
    </recommendedName>
</protein>
<dbReference type="InterPro" id="IPR029063">
    <property type="entry name" value="SAM-dependent_MTases_sf"/>
</dbReference>
<dbReference type="AlphaFoldDB" id="A0A4Q9KSM2"/>
<evidence type="ECO:0000313" key="2">
    <source>
        <dbReference type="EMBL" id="TBT97180.1"/>
    </source>
</evidence>
<dbReference type="PANTHER" id="PTHR41313">
    <property type="entry name" value="ADENINE-SPECIFIC METHYLTRANSFERASE"/>
    <property type="match status" value="1"/>
</dbReference>
<feature type="non-terminal residue" evidence="2">
    <location>
        <position position="1"/>
    </location>
</feature>
<reference evidence="2 3" key="1">
    <citation type="submission" date="2017-12" db="EMBL/GenBank/DDBJ databases">
        <authorList>
            <person name="Pombert J.-F."/>
            <person name="Haag K.L."/>
            <person name="Ebert D."/>
        </authorList>
    </citation>
    <scope>NUCLEOTIDE SEQUENCE [LARGE SCALE GENOMIC DNA]</scope>
    <source>
        <strain evidence="2">IL-BN-2</strain>
    </source>
</reference>
<accession>A0A4Q9KSM2</accession>
<feature type="domain" description="Type II methyltransferase M.TaqI-like" evidence="1">
    <location>
        <begin position="108"/>
        <end position="208"/>
    </location>
</feature>
<dbReference type="Gene3D" id="3.40.50.150">
    <property type="entry name" value="Vaccinia Virus protein VP39"/>
    <property type="match status" value="1"/>
</dbReference>
<organism evidence="2 3">
    <name type="scientific">Hamiltosporidium magnivora</name>
    <dbReference type="NCBI Taxonomy" id="148818"/>
    <lineage>
        <taxon>Eukaryota</taxon>
        <taxon>Fungi</taxon>
        <taxon>Fungi incertae sedis</taxon>
        <taxon>Microsporidia</taxon>
        <taxon>Dubosqiidae</taxon>
        <taxon>Hamiltosporidium</taxon>
    </lineage>
</organism>
<dbReference type="Proteomes" id="UP000293045">
    <property type="component" value="Unassembled WGS sequence"/>
</dbReference>
<dbReference type="InterPro" id="IPR011639">
    <property type="entry name" value="MethylTrfase_TaqI-like_dom"/>
</dbReference>
<evidence type="ECO:0000313" key="3">
    <source>
        <dbReference type="Proteomes" id="UP000293045"/>
    </source>
</evidence>
<dbReference type="InterPro" id="IPR052933">
    <property type="entry name" value="DNA_Protect_Modify"/>
</dbReference>
<name>A0A4Q9KSM2_9MICR</name>
<sequence>SKLSERLNLNSEKLIRTVSNISDTQFYTPRYVTDIILNNIINNYIKKSNINPNEKNIIRILEPSSGNGVFIDSLIVYAKENNNIDFYIDMVELCPVTHLLLGEKIKAIDIPKNIYIKTHNEAFQDFISKNNYDIIISNIPFGSEKIEYQNNQLDIESLFFKKGMEHLKENGILSYITGVGFLRKNEAEEVRKLLNKSNIIEAGYFPHNMFDNTFVNSNLIVVQNSTPNRIIDINNIDTIEISENITIKINNLLRNNIENQPIKGYGLLFDEENMFTNRPTGQEWHYKTEFEKELLKTELNYKLTTSLNENLSPTQIEIQNQKSSEDELPKTPHKNYHFSFIPIKEKAMVVDLFSAIKPLSERIDIHYYINKLLNDNSKNPIVEFSKDNIKTALLNEVKNIGEIKPEYILSIHNNRNEILMVHYLLHIGFETLPLFYAPININIEGKDMDANIFVIPNKFNSDYYNNREISSL</sequence>
<gene>
    <name evidence="2" type="ORF">CWI39_3123p0010</name>
</gene>
<dbReference type="Pfam" id="PF07669">
    <property type="entry name" value="Eco57I"/>
    <property type="match status" value="1"/>
</dbReference>
<comment type="caution">
    <text evidence="2">The sequence shown here is derived from an EMBL/GenBank/DDBJ whole genome shotgun (WGS) entry which is preliminary data.</text>
</comment>
<dbReference type="PANTHER" id="PTHR41313:SF1">
    <property type="entry name" value="DNA METHYLASE ADENINE-SPECIFIC DOMAIN-CONTAINING PROTEIN"/>
    <property type="match status" value="1"/>
</dbReference>
<dbReference type="EMBL" id="PIXR01003123">
    <property type="protein sequence ID" value="TBT97180.1"/>
    <property type="molecule type" value="Genomic_DNA"/>
</dbReference>
<dbReference type="VEuPathDB" id="MicrosporidiaDB:CWI39_3123p0010"/>